<feature type="compositionally biased region" description="Polar residues" evidence="9">
    <location>
        <begin position="366"/>
        <end position="392"/>
    </location>
</feature>
<evidence type="ECO:0000256" key="6">
    <source>
        <dbReference type="ARBA" id="ARBA00023015"/>
    </source>
</evidence>
<feature type="compositionally biased region" description="Basic and acidic residues" evidence="9">
    <location>
        <begin position="541"/>
        <end position="551"/>
    </location>
</feature>
<evidence type="ECO:0000256" key="5">
    <source>
        <dbReference type="ARBA" id="ARBA00022833"/>
    </source>
</evidence>
<dbReference type="Gene3D" id="3.30.160.60">
    <property type="entry name" value="Classic Zinc Finger"/>
    <property type="match status" value="6"/>
</dbReference>
<evidence type="ECO:0000313" key="10">
    <source>
        <dbReference type="EMBL" id="CAB4010565.1"/>
    </source>
</evidence>
<dbReference type="InterPro" id="IPR036236">
    <property type="entry name" value="Znf_C2H2_sf"/>
</dbReference>
<keyword evidence="11" id="KW-1185">Reference proteome</keyword>
<feature type="region of interest" description="Disordered" evidence="9">
    <location>
        <begin position="536"/>
        <end position="649"/>
    </location>
</feature>
<feature type="compositionally biased region" description="Basic and acidic residues" evidence="9">
    <location>
        <begin position="563"/>
        <end position="594"/>
    </location>
</feature>
<dbReference type="SMART" id="SM00355">
    <property type="entry name" value="ZnF_C2H2"/>
    <property type="match status" value="10"/>
</dbReference>
<dbReference type="FunFam" id="3.30.160.60:FF:000060">
    <property type="entry name" value="zinc finger protein 436"/>
    <property type="match status" value="1"/>
</dbReference>
<keyword evidence="8" id="KW-0539">Nucleus</keyword>
<dbReference type="OrthoDB" id="5953651at2759"/>
<dbReference type="Pfam" id="PF00096">
    <property type="entry name" value="zf-C2H2"/>
    <property type="match status" value="3"/>
</dbReference>
<feature type="region of interest" description="Disordered" evidence="9">
    <location>
        <begin position="331"/>
        <end position="424"/>
    </location>
</feature>
<keyword evidence="5" id="KW-0862">Zinc</keyword>
<reference evidence="10" key="1">
    <citation type="submission" date="2020-04" db="EMBL/GenBank/DDBJ databases">
        <authorList>
            <person name="Alioto T."/>
            <person name="Alioto T."/>
            <person name="Gomez Garrido J."/>
        </authorList>
    </citation>
    <scope>NUCLEOTIDE SEQUENCE</scope>
    <source>
        <strain evidence="10">A484AB</strain>
    </source>
</reference>
<evidence type="ECO:0000256" key="7">
    <source>
        <dbReference type="ARBA" id="ARBA00023163"/>
    </source>
</evidence>
<feature type="compositionally biased region" description="Basic and acidic residues" evidence="9">
    <location>
        <begin position="472"/>
        <end position="495"/>
    </location>
</feature>
<feature type="compositionally biased region" description="Polar residues" evidence="9">
    <location>
        <begin position="341"/>
        <end position="352"/>
    </location>
</feature>
<feature type="compositionally biased region" description="Basic and acidic residues" evidence="9">
    <location>
        <begin position="627"/>
        <end position="643"/>
    </location>
</feature>
<dbReference type="PANTHER" id="PTHR16515">
    <property type="entry name" value="PR DOMAIN ZINC FINGER PROTEIN"/>
    <property type="match status" value="1"/>
</dbReference>
<dbReference type="Pfam" id="PF13912">
    <property type="entry name" value="zf-C2H2_6"/>
    <property type="match status" value="1"/>
</dbReference>
<feature type="compositionally biased region" description="Polar residues" evidence="9">
    <location>
        <begin position="595"/>
        <end position="623"/>
    </location>
</feature>
<evidence type="ECO:0000256" key="3">
    <source>
        <dbReference type="ARBA" id="ARBA00022737"/>
    </source>
</evidence>
<dbReference type="EMBL" id="CACRXK020006831">
    <property type="protein sequence ID" value="CAB4010565.1"/>
    <property type="molecule type" value="Genomic_DNA"/>
</dbReference>
<dbReference type="AlphaFoldDB" id="A0A6S7HWE4"/>
<gene>
    <name evidence="10" type="ORF">PACLA_8A086810</name>
</gene>
<evidence type="ECO:0000256" key="9">
    <source>
        <dbReference type="SAM" id="MobiDB-lite"/>
    </source>
</evidence>
<evidence type="ECO:0000256" key="4">
    <source>
        <dbReference type="ARBA" id="ARBA00022771"/>
    </source>
</evidence>
<dbReference type="GO" id="GO:0005634">
    <property type="term" value="C:nucleus"/>
    <property type="evidence" value="ECO:0007669"/>
    <property type="project" value="UniProtKB-SubCell"/>
</dbReference>
<dbReference type="GO" id="GO:0008270">
    <property type="term" value="F:zinc ion binding"/>
    <property type="evidence" value="ECO:0007669"/>
    <property type="project" value="UniProtKB-KW"/>
</dbReference>
<proteinExistence type="predicted"/>
<dbReference type="PROSITE" id="PS00028">
    <property type="entry name" value="ZINC_FINGER_C2H2_1"/>
    <property type="match status" value="9"/>
</dbReference>
<name>A0A6S7HWE4_PARCT</name>
<keyword evidence="6" id="KW-0805">Transcription regulation</keyword>
<protein>
    <submittedName>
        <fullName evidence="10">Zinc finger 234-like</fullName>
    </submittedName>
</protein>
<dbReference type="FunFam" id="3.30.160.60:FF:000145">
    <property type="entry name" value="Zinc finger protein 574"/>
    <property type="match status" value="1"/>
</dbReference>
<evidence type="ECO:0000256" key="2">
    <source>
        <dbReference type="ARBA" id="ARBA00022723"/>
    </source>
</evidence>
<keyword evidence="2" id="KW-0479">Metal-binding</keyword>
<feature type="region of interest" description="Disordered" evidence="9">
    <location>
        <begin position="449"/>
        <end position="508"/>
    </location>
</feature>
<accession>A0A6S7HWE4</accession>
<organism evidence="10 11">
    <name type="scientific">Paramuricea clavata</name>
    <name type="common">Red gorgonian</name>
    <name type="synonym">Violescent sea-whip</name>
    <dbReference type="NCBI Taxonomy" id="317549"/>
    <lineage>
        <taxon>Eukaryota</taxon>
        <taxon>Metazoa</taxon>
        <taxon>Cnidaria</taxon>
        <taxon>Anthozoa</taxon>
        <taxon>Octocorallia</taxon>
        <taxon>Malacalcyonacea</taxon>
        <taxon>Plexauridae</taxon>
        <taxon>Paramuricea</taxon>
    </lineage>
</organism>
<comment type="subcellular location">
    <subcellularLocation>
        <location evidence="1">Nucleus</location>
    </subcellularLocation>
</comment>
<dbReference type="GO" id="GO:0010468">
    <property type="term" value="P:regulation of gene expression"/>
    <property type="evidence" value="ECO:0007669"/>
    <property type="project" value="TreeGrafter"/>
</dbReference>
<dbReference type="Proteomes" id="UP001152795">
    <property type="component" value="Unassembled WGS sequence"/>
</dbReference>
<evidence type="ECO:0000313" key="11">
    <source>
        <dbReference type="Proteomes" id="UP001152795"/>
    </source>
</evidence>
<evidence type="ECO:0000256" key="8">
    <source>
        <dbReference type="ARBA" id="ARBA00023242"/>
    </source>
</evidence>
<dbReference type="InterPro" id="IPR050331">
    <property type="entry name" value="Zinc_finger"/>
</dbReference>
<comment type="caution">
    <text evidence="10">The sequence shown here is derived from an EMBL/GenBank/DDBJ whole genome shotgun (WGS) entry which is preliminary data.</text>
</comment>
<keyword evidence="3" id="KW-0677">Repeat</keyword>
<feature type="compositionally biased region" description="Low complexity" evidence="9">
    <location>
        <begin position="411"/>
        <end position="422"/>
    </location>
</feature>
<sequence length="904" mass="103920">MEEFTAHKCGKNGKCFKCTICNKTFARQTLLRQHMVLHQGSKRFRFKCNYCGRAFRHRSHLRDHERIHTGERPFKCSFCPKAFKQSSDHRKHENLHTGTTRYRCEKCSLDFKRCDALKRHAMMHTKGEVTLLKCEKCRSLFATTDGHMSHVCLSRPYRYRCQICPERFTDADDLRQHCYNLHGEQSTLSCLKCEFCKLEFDTLGKLDEHLGTHFLKKTHRCRTCDQRFSLLNQLVEHVKIHSAPSLGSISAFDQSEENSVEEARTIKKNFNQHKESPPNVTVMPHASNRPIRQRYDFIPSKYQPPVHTNPMYGEIVVGNWARQHNYYLQLRPEDHGGPRSISATDPISSRSNMKPYRRSTEPPENHPTSSCDTTEPYRQSTELSENNPISSRRNTEHHRPNTKSSDVKPMSSESGSNESHPSTIANAVADPFSTTSFAAYHAIALSRSTHRTSHGLRREQKPSQCQSPSSRYEQKTGRHEQTTSRHDPTSSRHDLTTSVANVEVSHRPDVTTEAGKVCLVNNLADSPMVNRLDVQNNSDSLETHRNAEESRSYSNDVRLQNEVIRKSSDQTRTNLEETRRNSDEVRIPSERMRSSSESNQIGSQNIQIDLTLRSQDNLTTSMEGDTADGRLSDEPSSHRKNNESHLAQSQHVVKRKYTCLNCRSEFYHESSLIDHICDIFSETLYSCLVCKEDFEKYEDLQKHMRSHWKHVVYFKCTLCRERLRSEELLKKHNLKHMEDARTERTESVDSEEDKDGYHWIANDKIQDYRPETLITPPDSAKSVTSPVICSVSNNIVTKPAPSKRGYNERRKSNMDADVSPNIELTHSSRDDVILRSNPGSYIPYYEARKQAPGYLNVLSQGQAMVVSAMHAAMETSGRYHAPNGLLYSPAISRSAYTIEHTDHR</sequence>
<feature type="compositionally biased region" description="Polar residues" evidence="9">
    <location>
        <begin position="462"/>
        <end position="471"/>
    </location>
</feature>
<dbReference type="PROSITE" id="PS50157">
    <property type="entry name" value="ZINC_FINGER_C2H2_2"/>
    <property type="match status" value="7"/>
</dbReference>
<dbReference type="InterPro" id="IPR013087">
    <property type="entry name" value="Znf_C2H2_type"/>
</dbReference>
<dbReference type="SUPFAM" id="SSF57667">
    <property type="entry name" value="beta-beta-alpha zinc fingers"/>
    <property type="match status" value="5"/>
</dbReference>
<dbReference type="PANTHER" id="PTHR16515:SF49">
    <property type="entry name" value="GASTRULA ZINC FINGER PROTEIN XLCGF49.1-LIKE-RELATED"/>
    <property type="match status" value="1"/>
</dbReference>
<keyword evidence="7" id="KW-0804">Transcription</keyword>
<evidence type="ECO:0000256" key="1">
    <source>
        <dbReference type="ARBA" id="ARBA00004123"/>
    </source>
</evidence>
<keyword evidence="4" id="KW-0863">Zinc-finger</keyword>